<protein>
    <submittedName>
        <fullName evidence="1">Uncharacterized protein</fullName>
    </submittedName>
</protein>
<dbReference type="PANTHER" id="PTHR46331">
    <property type="entry name" value="VALACYCLOVIR HYDROLASE"/>
    <property type="match status" value="1"/>
</dbReference>
<sequence length="141" mass="16640">MESSLLKLTNYLHFSKGYLSYLILCFTETRDIKTWSERMRKPMIEVYGEEYFAKLWAKWSDGMETVFNANNGNICSHLLKDIKCPTLILHGEKDPMVDNVHVSYLHTNIVNSRIHLYPEGKHNVHLRYPDDFNTQVEKFLL</sequence>
<evidence type="ECO:0000313" key="1">
    <source>
        <dbReference type="EMBL" id="KAG7309690.1"/>
    </source>
</evidence>
<dbReference type="InterPro" id="IPR029058">
    <property type="entry name" value="AB_hydrolase_fold"/>
</dbReference>
<reference evidence="1 2" key="1">
    <citation type="submission" date="2021-06" db="EMBL/GenBank/DDBJ databases">
        <title>A haploid diamondback moth (Plutella xylostella L.) genome assembly resolves 31 chromosomes and identifies a diamide resistance mutation.</title>
        <authorList>
            <person name="Ward C.M."/>
            <person name="Perry K.D."/>
            <person name="Baker G."/>
            <person name="Powis K."/>
            <person name="Heckel D.G."/>
            <person name="Baxter S.W."/>
        </authorList>
    </citation>
    <scope>NUCLEOTIDE SEQUENCE [LARGE SCALE GENOMIC DNA]</scope>
    <source>
        <strain evidence="1 2">LV</strain>
        <tissue evidence="1">Single pupa</tissue>
    </source>
</reference>
<dbReference type="PANTHER" id="PTHR46331:SF2">
    <property type="entry name" value="VALACYCLOVIR HYDROLASE"/>
    <property type="match status" value="1"/>
</dbReference>
<dbReference type="Gene3D" id="3.40.50.1820">
    <property type="entry name" value="alpha/beta hydrolase"/>
    <property type="match status" value="1"/>
</dbReference>
<gene>
    <name evidence="1" type="ORF">JYU34_004183</name>
</gene>
<comment type="caution">
    <text evidence="1">The sequence shown here is derived from an EMBL/GenBank/DDBJ whole genome shotgun (WGS) entry which is preliminary data.</text>
</comment>
<dbReference type="EMBL" id="JAHIBW010000006">
    <property type="protein sequence ID" value="KAG7309690.1"/>
    <property type="molecule type" value="Genomic_DNA"/>
</dbReference>
<dbReference type="SUPFAM" id="SSF53474">
    <property type="entry name" value="alpha/beta-Hydrolases"/>
    <property type="match status" value="1"/>
</dbReference>
<name>A0ABQ7QXC1_PLUXY</name>
<dbReference type="Proteomes" id="UP000823941">
    <property type="component" value="Chromosome 6"/>
</dbReference>
<proteinExistence type="predicted"/>
<keyword evidence="2" id="KW-1185">Reference proteome</keyword>
<accession>A0ABQ7QXC1</accession>
<organism evidence="1 2">
    <name type="scientific">Plutella xylostella</name>
    <name type="common">Diamondback moth</name>
    <name type="synonym">Plutella maculipennis</name>
    <dbReference type="NCBI Taxonomy" id="51655"/>
    <lineage>
        <taxon>Eukaryota</taxon>
        <taxon>Metazoa</taxon>
        <taxon>Ecdysozoa</taxon>
        <taxon>Arthropoda</taxon>
        <taxon>Hexapoda</taxon>
        <taxon>Insecta</taxon>
        <taxon>Pterygota</taxon>
        <taxon>Neoptera</taxon>
        <taxon>Endopterygota</taxon>
        <taxon>Lepidoptera</taxon>
        <taxon>Glossata</taxon>
        <taxon>Ditrysia</taxon>
        <taxon>Yponomeutoidea</taxon>
        <taxon>Plutellidae</taxon>
        <taxon>Plutella</taxon>
    </lineage>
</organism>
<evidence type="ECO:0000313" key="2">
    <source>
        <dbReference type="Proteomes" id="UP000823941"/>
    </source>
</evidence>